<dbReference type="InterPro" id="IPR015943">
    <property type="entry name" value="WD40/YVTN_repeat-like_dom_sf"/>
</dbReference>
<dbReference type="EMBL" id="LSRF01000058">
    <property type="protein sequence ID" value="KXP03661.1"/>
    <property type="molecule type" value="Genomic_DNA"/>
</dbReference>
<reference evidence="5" key="1">
    <citation type="submission" date="2016-02" db="EMBL/GenBank/DDBJ databases">
        <authorList>
            <person name="Wen L."/>
            <person name="He K."/>
            <person name="Yang H."/>
        </authorList>
    </citation>
    <scope>NUCLEOTIDE SEQUENCE [LARGE SCALE GENOMIC DNA]</scope>
    <source>
        <strain evidence="5">JCM 15929</strain>
    </source>
</reference>
<evidence type="ECO:0000313" key="4">
    <source>
        <dbReference type="EMBL" id="KXP03661.1"/>
    </source>
</evidence>
<proteinExistence type="predicted"/>
<evidence type="ECO:0000313" key="5">
    <source>
        <dbReference type="Proteomes" id="UP000070258"/>
    </source>
</evidence>
<dbReference type="STRING" id="239498.AXK60_17825"/>
<dbReference type="AlphaFoldDB" id="A0A137ZZN5"/>
<protein>
    <recommendedName>
        <fullName evidence="3">HTH cro/C1-type domain-containing protein</fullName>
    </recommendedName>
</protein>
<sequence length="1265" mass="132169">MTSHDGGPPRPDPGGVHSRAELGAALRDLRDSAGLTVRELAEQADVYLGTLSGWLSGAHAPTAASRDVFERTLAACGVPESEFDAWWGSVTRARVRSRSKTTTQPGKSPYRGFSAFEIGDSADFFGRDDDAEILFRRITAIAAERNPRSPIMVVGGSGIGKSSVVRAGLAGRFAADADAGWDQVVISPGTAPMEAIDEALAALADRSALRPVLVIDQFEEIWTQGEHSDPGEVLRRVLNLAAGDGPAAEQAPPVVVLALRSDFLDRLVAEPGYAAAAAAGTVIVGPLDRDGLRDAITGPARRAQLAVEPGLVELLLDDADATGDSSGVLPLLSHSLRTTWERSGREGMTVAHYLETGRLAGAVEKSAETVYSGLDDTGRAAMHDLLLSLINVDEHRATRRIVATAELRLDPNAERVLDRLVDARLATVGDDGVQLAHEALVHAWPRLREWVEENLERLRLEHRIRVSAEHWAMAGEPETLLLSSGMLDLIEALSAERPLRWGETERRMIRRSVERRDQRFEDDRKQVRKLRAVALAAGAFALVAVLAAVLAWVGLANTAHARDAAAHAHAESASRQLALESRRLRPRDSALAAQLAVAAYRISETVEARSNLLDTLSDPLASRRLIGDSFEVAASPSGAVVAVRTPNRVDLYRAGGAGLGDVIGRVAITPGALPGSGLVFTSDGAVLLIGTGLGMTEVDVRVPAAPRVSGTTATAQPVVRLSPSGDGRTVLASLEDAPPVLLRRSGDGWRPTAFPGTGFAESQAGVALSADARIAAVSAPGKGIELWDVSGAVPVQRGTHPLDGASNQAIRMAFRGRDLAAGLRSREALVLDTTDPAALALRRTVGGFTSYVNDVEFSADGTRLVAGSSDGQVRVVTVAGDEPDLVFTGPEPVGLATVAGDTVIAAADGGVLRTWPLRTAAVTLGSRSVFQIPTVGEQILVANGGPESAVGQWHTAPGPALVRSGPDIPAPSGDLFSGALAVTADGTTGALGTANGSVYVADLRDRSRPRLSPTGAPALGSIVETVAVTPDGRTALIAGLSTPRVVFVDIADRATPRILGSIEVSGGVPSVGFLSDDRAVLGSARGDLVLVDITDRSAPRAVRTTRVFNASVAALAVAPDGRSLLLAESGGGHLAQVSGISADRDPLIVRFSGPSGSITGASYSPDGTRLVVASSSGEVRLYRSAEGRVPEREASLTVEGAILFDARFTGDGTMVVASGNSGRLRAWDLDPARVIDAVCSSKSAPISTEEWDRLAPGEPYRDPCA</sequence>
<evidence type="ECO:0000256" key="1">
    <source>
        <dbReference type="PROSITE-ProRule" id="PRU00221"/>
    </source>
</evidence>
<dbReference type="OrthoDB" id="134501at2"/>
<keyword evidence="2" id="KW-0472">Membrane</keyword>
<dbReference type="RefSeq" id="WP_068574661.1">
    <property type="nucleotide sequence ID" value="NZ_LSRF01000058.1"/>
</dbReference>
<keyword evidence="1" id="KW-0853">WD repeat</keyword>
<dbReference type="CDD" id="cd00093">
    <property type="entry name" value="HTH_XRE"/>
    <property type="match status" value="1"/>
</dbReference>
<dbReference type="Gene3D" id="1.10.260.40">
    <property type="entry name" value="lambda repressor-like DNA-binding domains"/>
    <property type="match status" value="1"/>
</dbReference>
<dbReference type="Proteomes" id="UP000070258">
    <property type="component" value="Unassembled WGS sequence"/>
</dbReference>
<dbReference type="InterPro" id="IPR049052">
    <property type="entry name" value="nSTAND1"/>
</dbReference>
<evidence type="ECO:0000256" key="2">
    <source>
        <dbReference type="SAM" id="Phobius"/>
    </source>
</evidence>
<name>A0A137ZZN5_9ACTN</name>
<dbReference type="SUPFAM" id="SSF52540">
    <property type="entry name" value="P-loop containing nucleoside triphosphate hydrolases"/>
    <property type="match status" value="1"/>
</dbReference>
<dbReference type="PANTHER" id="PTHR47197:SF3">
    <property type="entry name" value="DIHYDRO-HEME D1 DEHYDROGENASE"/>
    <property type="match status" value="1"/>
</dbReference>
<dbReference type="Pfam" id="PF13560">
    <property type="entry name" value="HTH_31"/>
    <property type="match status" value="1"/>
</dbReference>
<comment type="caution">
    <text evidence="4">The sequence shown here is derived from an EMBL/GenBank/DDBJ whole genome shotgun (WGS) entry which is preliminary data.</text>
</comment>
<feature type="domain" description="HTH cro/C1-type" evidence="3">
    <location>
        <begin position="26"/>
        <end position="83"/>
    </location>
</feature>
<dbReference type="Pfam" id="PF00400">
    <property type="entry name" value="WD40"/>
    <property type="match status" value="2"/>
</dbReference>
<dbReference type="SMART" id="SM00320">
    <property type="entry name" value="WD40"/>
    <property type="match status" value="4"/>
</dbReference>
<dbReference type="InterPro" id="IPR051200">
    <property type="entry name" value="Host-pathogen_enzymatic-act"/>
</dbReference>
<keyword evidence="2" id="KW-1133">Transmembrane helix</keyword>
<dbReference type="Pfam" id="PF20703">
    <property type="entry name" value="nSTAND1"/>
    <property type="match status" value="1"/>
</dbReference>
<dbReference type="SUPFAM" id="SSF47413">
    <property type="entry name" value="lambda repressor-like DNA-binding domains"/>
    <property type="match status" value="1"/>
</dbReference>
<dbReference type="PROSITE" id="PS50082">
    <property type="entry name" value="WD_REPEATS_2"/>
    <property type="match status" value="1"/>
</dbReference>
<dbReference type="InterPro" id="IPR010982">
    <property type="entry name" value="Lambda_DNA-bd_dom_sf"/>
</dbReference>
<organism evidence="4 5">
    <name type="scientific">Tsukamurella pseudospumae</name>
    <dbReference type="NCBI Taxonomy" id="239498"/>
    <lineage>
        <taxon>Bacteria</taxon>
        <taxon>Bacillati</taxon>
        <taxon>Actinomycetota</taxon>
        <taxon>Actinomycetes</taxon>
        <taxon>Mycobacteriales</taxon>
        <taxon>Tsukamurellaceae</taxon>
        <taxon>Tsukamurella</taxon>
    </lineage>
</organism>
<gene>
    <name evidence="4" type="ORF">AXK60_17825</name>
</gene>
<dbReference type="PROSITE" id="PS50943">
    <property type="entry name" value="HTH_CROC1"/>
    <property type="match status" value="1"/>
</dbReference>
<feature type="transmembrane region" description="Helical" evidence="2">
    <location>
        <begin position="532"/>
        <end position="555"/>
    </location>
</feature>
<keyword evidence="2" id="KW-0812">Transmembrane</keyword>
<evidence type="ECO:0000259" key="3">
    <source>
        <dbReference type="PROSITE" id="PS50943"/>
    </source>
</evidence>
<accession>A0A137ZZN5</accession>
<dbReference type="InterPro" id="IPR001680">
    <property type="entry name" value="WD40_rpt"/>
</dbReference>
<dbReference type="GO" id="GO:0003677">
    <property type="term" value="F:DNA binding"/>
    <property type="evidence" value="ECO:0007669"/>
    <property type="project" value="InterPro"/>
</dbReference>
<feature type="repeat" description="WD" evidence="1">
    <location>
        <begin position="845"/>
        <end position="875"/>
    </location>
</feature>
<dbReference type="Gene3D" id="2.130.10.10">
    <property type="entry name" value="YVTN repeat-like/Quinoprotein amine dehydrogenase"/>
    <property type="match status" value="3"/>
</dbReference>
<dbReference type="SUPFAM" id="SSF50969">
    <property type="entry name" value="YVTN repeat-like/Quinoprotein amine dehydrogenase"/>
    <property type="match status" value="1"/>
</dbReference>
<dbReference type="InterPro" id="IPR027417">
    <property type="entry name" value="P-loop_NTPase"/>
</dbReference>
<dbReference type="SMART" id="SM00530">
    <property type="entry name" value="HTH_XRE"/>
    <property type="match status" value="1"/>
</dbReference>
<dbReference type="InterPro" id="IPR011044">
    <property type="entry name" value="Quino_amine_DH_bsu"/>
</dbReference>
<dbReference type="PANTHER" id="PTHR47197">
    <property type="entry name" value="PROTEIN NIRF"/>
    <property type="match status" value="1"/>
</dbReference>
<dbReference type="SUPFAM" id="SSF69322">
    <property type="entry name" value="Tricorn protease domain 2"/>
    <property type="match status" value="1"/>
</dbReference>
<dbReference type="InterPro" id="IPR001387">
    <property type="entry name" value="Cro/C1-type_HTH"/>
</dbReference>